<evidence type="ECO:0000313" key="12">
    <source>
        <dbReference type="Proteomes" id="UP000095552"/>
    </source>
</evidence>
<dbReference type="SMART" id="SM00382">
    <property type="entry name" value="AAA"/>
    <property type="match status" value="1"/>
</dbReference>
<dbReference type="PANTHER" id="PTHR42771">
    <property type="entry name" value="IRON(3+)-HYDROXAMATE IMPORT ATP-BINDING PROTEIN FHUC"/>
    <property type="match status" value="1"/>
</dbReference>
<dbReference type="AlphaFoldDB" id="A0A1E5T786"/>
<keyword evidence="12" id="KW-1185">Reference proteome</keyword>
<evidence type="ECO:0000256" key="5">
    <source>
        <dbReference type="ARBA" id="ARBA00022741"/>
    </source>
</evidence>
<dbReference type="Gene3D" id="3.40.50.300">
    <property type="entry name" value="P-loop containing nucleotide triphosphate hydrolases"/>
    <property type="match status" value="1"/>
</dbReference>
<dbReference type="FunFam" id="3.40.50.300:FF:000134">
    <property type="entry name" value="Iron-enterobactin ABC transporter ATP-binding protein"/>
    <property type="match status" value="1"/>
</dbReference>
<keyword evidence="7" id="KW-0408">Iron</keyword>
<keyword evidence="3" id="KW-1003">Cell membrane</keyword>
<keyword evidence="6" id="KW-0067">ATP-binding</keyword>
<protein>
    <recommendedName>
        <fullName evidence="10">ABC transporter domain-containing protein</fullName>
    </recommendedName>
</protein>
<accession>A0A1E5T786</accession>
<dbReference type="InterPro" id="IPR027417">
    <property type="entry name" value="P-loop_NTPase"/>
</dbReference>
<dbReference type="GO" id="GO:0016887">
    <property type="term" value="F:ATP hydrolysis activity"/>
    <property type="evidence" value="ECO:0007669"/>
    <property type="project" value="InterPro"/>
</dbReference>
<dbReference type="Proteomes" id="UP000095552">
    <property type="component" value="Unassembled WGS sequence"/>
</dbReference>
<evidence type="ECO:0000256" key="8">
    <source>
        <dbReference type="ARBA" id="ARBA00023065"/>
    </source>
</evidence>
<evidence type="ECO:0000259" key="10">
    <source>
        <dbReference type="PROSITE" id="PS50893"/>
    </source>
</evidence>
<evidence type="ECO:0000256" key="3">
    <source>
        <dbReference type="ARBA" id="ARBA00022475"/>
    </source>
</evidence>
<evidence type="ECO:0000256" key="4">
    <source>
        <dbReference type="ARBA" id="ARBA00022496"/>
    </source>
</evidence>
<keyword evidence="8" id="KW-0406">Ion transport</keyword>
<dbReference type="SUPFAM" id="SSF52540">
    <property type="entry name" value="P-loop containing nucleoside triphosphate hydrolases"/>
    <property type="match status" value="1"/>
</dbReference>
<comment type="caution">
    <text evidence="11">The sequence shown here is derived from an EMBL/GenBank/DDBJ whole genome shotgun (WGS) entry which is preliminary data.</text>
</comment>
<keyword evidence="4" id="KW-0410">Iron transport</keyword>
<proteinExistence type="predicted"/>
<dbReference type="PROSITE" id="PS50893">
    <property type="entry name" value="ABC_TRANSPORTER_2"/>
    <property type="match status" value="1"/>
</dbReference>
<dbReference type="GO" id="GO:0005524">
    <property type="term" value="F:ATP binding"/>
    <property type="evidence" value="ECO:0007669"/>
    <property type="project" value="UniProtKB-KW"/>
</dbReference>
<evidence type="ECO:0000256" key="2">
    <source>
        <dbReference type="ARBA" id="ARBA00022448"/>
    </source>
</evidence>
<sequence>MGKTILKASTLTIGYKDKQVLFNLSLELNQGQLTCLLGPNGAGKSTLIRTLTGIQKPLSGTIELNGKNLQSYNQKQIAHQLSLVLTDRMATGNLTVYALVSLGRFPYTGWLGTLNEEDQKLIQWSLKVTGTAEFTNRHIGELSDGEKQKVMIARALVQDTDIIILDEPTAHLDSPNRIEIFHLLRELTLKTGKTILISTHEIDMAIEHSDNMWLAMPGQSISTGLPEDLILNKSLENAFGSEKLSFDYLKGRFRRNEEELTNEFSITGSPIYTKWTKSALERAFPNGLREVEIEIINRDDAPCWTLMKENKSFITLELLINYLKINNDKN</sequence>
<evidence type="ECO:0000256" key="7">
    <source>
        <dbReference type="ARBA" id="ARBA00023004"/>
    </source>
</evidence>
<dbReference type="CDD" id="cd03214">
    <property type="entry name" value="ABC_Iron-Siderophores_B12_Hemin"/>
    <property type="match status" value="1"/>
</dbReference>
<feature type="domain" description="ABC transporter" evidence="10">
    <location>
        <begin position="6"/>
        <end position="242"/>
    </location>
</feature>
<keyword evidence="2" id="KW-0813">Transport</keyword>
<evidence type="ECO:0000256" key="9">
    <source>
        <dbReference type="ARBA" id="ARBA00023136"/>
    </source>
</evidence>
<dbReference type="STRING" id="1563681.BFP71_03305"/>
<dbReference type="Pfam" id="PF00005">
    <property type="entry name" value="ABC_tran"/>
    <property type="match status" value="1"/>
</dbReference>
<dbReference type="GO" id="GO:0006826">
    <property type="term" value="P:iron ion transport"/>
    <property type="evidence" value="ECO:0007669"/>
    <property type="project" value="UniProtKB-KW"/>
</dbReference>
<dbReference type="InterPro" id="IPR003439">
    <property type="entry name" value="ABC_transporter-like_ATP-bd"/>
</dbReference>
<comment type="subcellular location">
    <subcellularLocation>
        <location evidence="1">Cell membrane</location>
        <topology evidence="1">Peripheral membrane protein</topology>
    </subcellularLocation>
</comment>
<dbReference type="InterPro" id="IPR051535">
    <property type="entry name" value="Siderophore_ABC-ATPase"/>
</dbReference>
<dbReference type="InterPro" id="IPR003593">
    <property type="entry name" value="AAA+_ATPase"/>
</dbReference>
<evidence type="ECO:0000256" key="6">
    <source>
        <dbReference type="ARBA" id="ARBA00022840"/>
    </source>
</evidence>
<evidence type="ECO:0000313" key="11">
    <source>
        <dbReference type="EMBL" id="OEK07245.1"/>
    </source>
</evidence>
<reference evidence="11 12" key="1">
    <citation type="submission" date="2016-08" db="EMBL/GenBank/DDBJ databases">
        <title>Draft genome of Fabibacter sp. strain SK-8.</title>
        <authorList>
            <person name="Wong S.-K."/>
            <person name="Hamasaki K."/>
            <person name="Yoshizawa S."/>
        </authorList>
    </citation>
    <scope>NUCLEOTIDE SEQUENCE [LARGE SCALE GENOMIC DNA]</scope>
    <source>
        <strain evidence="11 12">SK-8</strain>
    </source>
</reference>
<keyword evidence="5" id="KW-0547">Nucleotide-binding</keyword>
<dbReference type="GO" id="GO:0005886">
    <property type="term" value="C:plasma membrane"/>
    <property type="evidence" value="ECO:0007669"/>
    <property type="project" value="UniProtKB-SubCell"/>
</dbReference>
<dbReference type="PANTHER" id="PTHR42771:SF2">
    <property type="entry name" value="IRON(3+)-HYDROXAMATE IMPORT ATP-BINDING PROTEIN FHUC"/>
    <property type="match status" value="1"/>
</dbReference>
<name>A0A1E5T786_9BACT</name>
<evidence type="ECO:0000256" key="1">
    <source>
        <dbReference type="ARBA" id="ARBA00004202"/>
    </source>
</evidence>
<organism evidence="11 12">
    <name type="scientific">Roseivirga misakiensis</name>
    <dbReference type="NCBI Taxonomy" id="1563681"/>
    <lineage>
        <taxon>Bacteria</taxon>
        <taxon>Pseudomonadati</taxon>
        <taxon>Bacteroidota</taxon>
        <taxon>Cytophagia</taxon>
        <taxon>Cytophagales</taxon>
        <taxon>Roseivirgaceae</taxon>
        <taxon>Roseivirga</taxon>
    </lineage>
</organism>
<keyword evidence="9" id="KW-0472">Membrane</keyword>
<dbReference type="EMBL" id="MDGQ01000003">
    <property type="protein sequence ID" value="OEK07245.1"/>
    <property type="molecule type" value="Genomic_DNA"/>
</dbReference>
<gene>
    <name evidence="11" type="ORF">BFP71_03305</name>
</gene>